<dbReference type="GO" id="GO:0005975">
    <property type="term" value="P:carbohydrate metabolic process"/>
    <property type="evidence" value="ECO:0007669"/>
    <property type="project" value="InterPro"/>
</dbReference>
<comment type="similarity">
    <text evidence="2 12">Belongs to the glycosyl hydrolase 28 family.</text>
</comment>
<evidence type="ECO:0000256" key="12">
    <source>
        <dbReference type="RuleBase" id="RU361169"/>
    </source>
</evidence>
<evidence type="ECO:0000313" key="14">
    <source>
        <dbReference type="EMBL" id="GAA0169723.1"/>
    </source>
</evidence>
<dbReference type="SMART" id="SM00710">
    <property type="entry name" value="PbH1"/>
    <property type="match status" value="4"/>
</dbReference>
<evidence type="ECO:0000256" key="6">
    <source>
        <dbReference type="ARBA" id="ARBA00022729"/>
    </source>
</evidence>
<keyword evidence="7" id="KW-0677">Repeat</keyword>
<dbReference type="SUPFAM" id="SSF51126">
    <property type="entry name" value="Pectin lyase-like"/>
    <property type="match status" value="1"/>
</dbReference>
<evidence type="ECO:0000256" key="13">
    <source>
        <dbReference type="SAM" id="SignalP"/>
    </source>
</evidence>
<protein>
    <recommendedName>
        <fullName evidence="3">endo-polygalacturonase</fullName>
        <ecNumber evidence="3">3.2.1.15</ecNumber>
    </recommendedName>
</protein>
<evidence type="ECO:0000256" key="4">
    <source>
        <dbReference type="ARBA" id="ARBA00022512"/>
    </source>
</evidence>
<evidence type="ECO:0000256" key="1">
    <source>
        <dbReference type="ARBA" id="ARBA00004191"/>
    </source>
</evidence>
<evidence type="ECO:0000256" key="3">
    <source>
        <dbReference type="ARBA" id="ARBA00012736"/>
    </source>
</evidence>
<dbReference type="FunFam" id="2.160.20.10:FF:000032">
    <property type="entry name" value="Pectin lyase-like superfamily protein"/>
    <property type="match status" value="1"/>
</dbReference>
<dbReference type="Proteomes" id="UP001454036">
    <property type="component" value="Unassembled WGS sequence"/>
</dbReference>
<sequence>MDKISICFLILCMVWPVLSKTTIYDVTKYGAKGDGKTDDSQAFLRAWKAACVAETVPTILIRPKKTFLLKPLTFNGPCKTSRVYVQVLGTLVAPGSKAEWKGYPINSWITFLNVHGLHLLGRGTIDGRGSAWWPNACLDNAPPGSRCKGPTALIVRRCDGFRLQRLHHLNSGGSHMIVTASNDVRISDIRITAPGNSPNTDGIDISSCKGVQIRNSVIGTGDDCIAIGGGSTNIAITGVMCGPGHGISIGALGHGGYDIVEEVHVKNCTLKDTTNGVRLKSWQGGTGYARKISFSRIRLVAVANPIIIDQFYCPHRTDCQNSTSAVALSEISYVGIIGTSTTDDVIDLSCSQANSCKNIVLDHVYLASITRDKLASVKCFNAHGTASHVKPALNCLLK</sequence>
<proteinExistence type="inferred from homology"/>
<evidence type="ECO:0000256" key="7">
    <source>
        <dbReference type="ARBA" id="ARBA00022737"/>
    </source>
</evidence>
<accession>A0AAV3R392</accession>
<comment type="subcellular location">
    <subcellularLocation>
        <location evidence="1">Secreted</location>
        <location evidence="1">Cell wall</location>
    </subcellularLocation>
</comment>
<dbReference type="InterPro" id="IPR000743">
    <property type="entry name" value="Glyco_hydro_28"/>
</dbReference>
<reference evidence="14 15" key="1">
    <citation type="submission" date="2024-01" db="EMBL/GenBank/DDBJ databases">
        <title>The complete chloroplast genome sequence of Lithospermum erythrorhizon: insights into the phylogenetic relationship among Boraginaceae species and the maternal lineages of purple gromwells.</title>
        <authorList>
            <person name="Okada T."/>
            <person name="Watanabe K."/>
        </authorList>
    </citation>
    <scope>NUCLEOTIDE SEQUENCE [LARGE SCALE GENOMIC DNA]</scope>
</reference>
<gene>
    <name evidence="14" type="ORF">LIER_24140</name>
</gene>
<feature type="signal peptide" evidence="13">
    <location>
        <begin position="1"/>
        <end position="19"/>
    </location>
</feature>
<keyword evidence="5" id="KW-0964">Secreted</keyword>
<keyword evidence="10" id="KW-0961">Cell wall biogenesis/degradation</keyword>
<evidence type="ECO:0000256" key="5">
    <source>
        <dbReference type="ARBA" id="ARBA00022525"/>
    </source>
</evidence>
<keyword evidence="8 12" id="KW-0378">Hydrolase</keyword>
<dbReference type="AlphaFoldDB" id="A0AAV3R392"/>
<dbReference type="Pfam" id="PF00295">
    <property type="entry name" value="Glyco_hydro_28"/>
    <property type="match status" value="1"/>
</dbReference>
<dbReference type="InterPro" id="IPR011050">
    <property type="entry name" value="Pectin_lyase_fold/virulence"/>
</dbReference>
<dbReference type="Gene3D" id="2.160.20.10">
    <property type="entry name" value="Single-stranded right-handed beta-helix, Pectin lyase-like"/>
    <property type="match status" value="1"/>
</dbReference>
<keyword evidence="9 12" id="KW-0326">Glycosidase</keyword>
<dbReference type="EMBL" id="BAABME010006950">
    <property type="protein sequence ID" value="GAA0169723.1"/>
    <property type="molecule type" value="Genomic_DNA"/>
</dbReference>
<organism evidence="14 15">
    <name type="scientific">Lithospermum erythrorhizon</name>
    <name type="common">Purple gromwell</name>
    <name type="synonym">Lithospermum officinale var. erythrorhizon</name>
    <dbReference type="NCBI Taxonomy" id="34254"/>
    <lineage>
        <taxon>Eukaryota</taxon>
        <taxon>Viridiplantae</taxon>
        <taxon>Streptophyta</taxon>
        <taxon>Embryophyta</taxon>
        <taxon>Tracheophyta</taxon>
        <taxon>Spermatophyta</taxon>
        <taxon>Magnoliopsida</taxon>
        <taxon>eudicotyledons</taxon>
        <taxon>Gunneridae</taxon>
        <taxon>Pentapetalae</taxon>
        <taxon>asterids</taxon>
        <taxon>lamiids</taxon>
        <taxon>Boraginales</taxon>
        <taxon>Boraginaceae</taxon>
        <taxon>Boraginoideae</taxon>
        <taxon>Lithospermeae</taxon>
        <taxon>Lithospermum</taxon>
    </lineage>
</organism>
<dbReference type="PANTHER" id="PTHR31375">
    <property type="match status" value="1"/>
</dbReference>
<evidence type="ECO:0000256" key="10">
    <source>
        <dbReference type="ARBA" id="ARBA00023316"/>
    </source>
</evidence>
<feature type="chain" id="PRO_5043943486" description="endo-polygalacturonase" evidence="13">
    <location>
        <begin position="20"/>
        <end position="398"/>
    </location>
</feature>
<comment type="catalytic activity">
    <reaction evidence="11">
        <text>(1,4-alpha-D-galacturonosyl)n+m + H2O = (1,4-alpha-D-galacturonosyl)n + (1,4-alpha-D-galacturonosyl)m.</text>
        <dbReference type="EC" id="3.2.1.15"/>
    </reaction>
</comment>
<dbReference type="GO" id="GO:0004650">
    <property type="term" value="F:polygalacturonase activity"/>
    <property type="evidence" value="ECO:0007669"/>
    <property type="project" value="UniProtKB-EC"/>
</dbReference>
<evidence type="ECO:0000256" key="2">
    <source>
        <dbReference type="ARBA" id="ARBA00008834"/>
    </source>
</evidence>
<dbReference type="GO" id="GO:0071555">
    <property type="term" value="P:cell wall organization"/>
    <property type="evidence" value="ECO:0007669"/>
    <property type="project" value="UniProtKB-KW"/>
</dbReference>
<keyword evidence="4" id="KW-0134">Cell wall</keyword>
<keyword evidence="15" id="KW-1185">Reference proteome</keyword>
<keyword evidence="6 13" id="KW-0732">Signal</keyword>
<dbReference type="InterPro" id="IPR012334">
    <property type="entry name" value="Pectin_lyas_fold"/>
</dbReference>
<evidence type="ECO:0000256" key="8">
    <source>
        <dbReference type="ARBA" id="ARBA00022801"/>
    </source>
</evidence>
<dbReference type="EC" id="3.2.1.15" evidence="3"/>
<evidence type="ECO:0000256" key="11">
    <source>
        <dbReference type="ARBA" id="ARBA00034074"/>
    </source>
</evidence>
<dbReference type="InterPro" id="IPR006626">
    <property type="entry name" value="PbH1"/>
</dbReference>
<comment type="caution">
    <text evidence="14">The sequence shown here is derived from an EMBL/GenBank/DDBJ whole genome shotgun (WGS) entry which is preliminary data.</text>
</comment>
<name>A0AAV3R392_LITER</name>
<evidence type="ECO:0000313" key="15">
    <source>
        <dbReference type="Proteomes" id="UP001454036"/>
    </source>
</evidence>
<evidence type="ECO:0000256" key="9">
    <source>
        <dbReference type="ARBA" id="ARBA00023295"/>
    </source>
</evidence>